<gene>
    <name evidence="5" type="ORF">EURHEDRAFT_514048</name>
</gene>
<dbReference type="HOGENOM" id="CLU_018354_4_2_1"/>
<evidence type="ECO:0000259" key="4">
    <source>
        <dbReference type="PROSITE" id="PS51387"/>
    </source>
</evidence>
<dbReference type="PROSITE" id="PS51387">
    <property type="entry name" value="FAD_PCMH"/>
    <property type="match status" value="1"/>
</dbReference>
<dbReference type="EMBL" id="KK088417">
    <property type="protein sequence ID" value="EYE96804.1"/>
    <property type="molecule type" value="Genomic_DNA"/>
</dbReference>
<dbReference type="InterPro" id="IPR012951">
    <property type="entry name" value="BBE"/>
</dbReference>
<dbReference type="PANTHER" id="PTHR13878:SF91">
    <property type="entry name" value="FAD BINDING DOMAIN PROTEIN (AFU_ORTHOLOGUE AFUA_6G12070)-RELATED"/>
    <property type="match status" value="1"/>
</dbReference>
<dbReference type="GO" id="GO:0071949">
    <property type="term" value="F:FAD binding"/>
    <property type="evidence" value="ECO:0007669"/>
    <property type="project" value="InterPro"/>
</dbReference>
<evidence type="ECO:0000256" key="1">
    <source>
        <dbReference type="ARBA" id="ARBA00005466"/>
    </source>
</evidence>
<dbReference type="InterPro" id="IPR050432">
    <property type="entry name" value="FAD-linked_Oxidoreductases_BP"/>
</dbReference>
<dbReference type="Pfam" id="PF08031">
    <property type="entry name" value="BBE"/>
    <property type="match status" value="1"/>
</dbReference>
<evidence type="ECO:0000256" key="2">
    <source>
        <dbReference type="ARBA" id="ARBA00023002"/>
    </source>
</evidence>
<organism evidence="5 6">
    <name type="scientific">Aspergillus ruber (strain CBS 135680)</name>
    <dbReference type="NCBI Taxonomy" id="1388766"/>
    <lineage>
        <taxon>Eukaryota</taxon>
        <taxon>Fungi</taxon>
        <taxon>Dikarya</taxon>
        <taxon>Ascomycota</taxon>
        <taxon>Pezizomycotina</taxon>
        <taxon>Eurotiomycetes</taxon>
        <taxon>Eurotiomycetidae</taxon>
        <taxon>Eurotiales</taxon>
        <taxon>Aspergillaceae</taxon>
        <taxon>Aspergillus</taxon>
        <taxon>Aspergillus subgen. Aspergillus</taxon>
    </lineage>
</organism>
<dbReference type="GeneID" id="63701355"/>
<sequence>MAGKHLSLLLALGSLAVGSAQSNQGCRCFPGDECWPSANVWDQFNQTVDGRLIATTPLATPCHAPNYDAAICDKLRDQWTDPELHYTTSSSIMQSFFTNGTCDPFHAASKPCTLGTMVNYAVNVSKPEHVMETMHFVKKHNIRLVIRNTGHSYYGGSTGAGAVAIWTHNLKDIEVLRNYKSAAYSGPALKMGAGVQGFEAYNFAHDNKLDVIGGECESVGIAGGYTQGGGHSALASRYGLGADQTLEWEVIDGQGRFLVARPDNENADLYWALSGGGGGTYGVVWSLTAKAHPAVPVSGFNLTINTTDNKDMSTETFDHIVELYNQFVPSLVDAGIMSLLFLFNSSFALTPVTAPNIPVAKLVQMMKPLTNALDKEGVHYTSSAQQFDTYLDLYRNMMPVFKVAVDQFGGYLIPRSVVEDKKQPGSNKALTKAFRHMLNDGGSIALVGLNVSRETSGPDSPNAVLPAWRDTIYHALLQKPWDNNPAALPRMLKDQRTMTDEYVAPLQRLAPESGAYLNEADFRQKDFKKVFFGANYDKLKTIKGVYDPYDLFYVLKGVGSDEWTQLHDGRLCKA</sequence>
<protein>
    <submittedName>
        <fullName evidence="5">FAD-binding domain-containing protein</fullName>
    </submittedName>
</protein>
<name>A0A017SJE8_ASPRC</name>
<dbReference type="PANTHER" id="PTHR13878">
    <property type="entry name" value="GULONOLACTONE OXIDASE"/>
    <property type="match status" value="1"/>
</dbReference>
<dbReference type="InterPro" id="IPR006094">
    <property type="entry name" value="Oxid_FAD_bind_N"/>
</dbReference>
<reference evidence="6" key="1">
    <citation type="journal article" date="2014" name="Nat. Commun.">
        <title>Genomic adaptations of the halophilic Dead Sea filamentous fungus Eurotium rubrum.</title>
        <authorList>
            <person name="Kis-Papo T."/>
            <person name="Weig A.R."/>
            <person name="Riley R."/>
            <person name="Persoh D."/>
            <person name="Salamov A."/>
            <person name="Sun H."/>
            <person name="Lipzen A."/>
            <person name="Wasser S.P."/>
            <person name="Rambold G."/>
            <person name="Grigoriev I.V."/>
            <person name="Nevo E."/>
        </authorList>
    </citation>
    <scope>NUCLEOTIDE SEQUENCE [LARGE SCALE GENOMIC DNA]</scope>
    <source>
        <strain evidence="6">CBS 135680</strain>
    </source>
</reference>
<feature type="domain" description="FAD-binding PCMH-type" evidence="4">
    <location>
        <begin position="117"/>
        <end position="294"/>
    </location>
</feature>
<feature type="signal peptide" evidence="3">
    <location>
        <begin position="1"/>
        <end position="22"/>
    </location>
</feature>
<keyword evidence="6" id="KW-1185">Reference proteome</keyword>
<dbReference type="InterPro" id="IPR036318">
    <property type="entry name" value="FAD-bd_PCMH-like_sf"/>
</dbReference>
<dbReference type="InterPro" id="IPR016166">
    <property type="entry name" value="FAD-bd_PCMH"/>
</dbReference>
<evidence type="ECO:0000313" key="6">
    <source>
        <dbReference type="Proteomes" id="UP000019804"/>
    </source>
</evidence>
<dbReference type="Pfam" id="PF01565">
    <property type="entry name" value="FAD_binding_4"/>
    <property type="match status" value="1"/>
</dbReference>
<keyword evidence="2" id="KW-0560">Oxidoreductase</keyword>
<dbReference type="Gene3D" id="3.30.465.10">
    <property type="match status" value="2"/>
</dbReference>
<dbReference type="AlphaFoldDB" id="A0A017SJE8"/>
<keyword evidence="3" id="KW-0732">Signal</keyword>
<proteinExistence type="inferred from homology"/>
<dbReference type="GO" id="GO:0016491">
    <property type="term" value="F:oxidoreductase activity"/>
    <property type="evidence" value="ECO:0007669"/>
    <property type="project" value="UniProtKB-KW"/>
</dbReference>
<evidence type="ECO:0000313" key="5">
    <source>
        <dbReference type="EMBL" id="EYE96804.1"/>
    </source>
</evidence>
<evidence type="ECO:0000256" key="3">
    <source>
        <dbReference type="SAM" id="SignalP"/>
    </source>
</evidence>
<dbReference type="SUPFAM" id="SSF56176">
    <property type="entry name" value="FAD-binding/transporter-associated domain-like"/>
    <property type="match status" value="1"/>
</dbReference>
<comment type="similarity">
    <text evidence="1">Belongs to the oxygen-dependent FAD-linked oxidoreductase family.</text>
</comment>
<dbReference type="STRING" id="1388766.A0A017SJE8"/>
<dbReference type="RefSeq" id="XP_040640492.1">
    <property type="nucleotide sequence ID" value="XM_040786231.1"/>
</dbReference>
<accession>A0A017SJE8</accession>
<feature type="chain" id="PRO_5001496229" evidence="3">
    <location>
        <begin position="23"/>
        <end position="574"/>
    </location>
</feature>
<dbReference type="OrthoDB" id="9983560at2759"/>
<dbReference type="InterPro" id="IPR016169">
    <property type="entry name" value="FAD-bd_PCMH_sub2"/>
</dbReference>
<dbReference type="Proteomes" id="UP000019804">
    <property type="component" value="Unassembled WGS sequence"/>
</dbReference>